<evidence type="ECO:0000313" key="4">
    <source>
        <dbReference type="Proteomes" id="UP000636709"/>
    </source>
</evidence>
<evidence type="ECO:0000313" key="3">
    <source>
        <dbReference type="EMBL" id="KAF8670244.1"/>
    </source>
</evidence>
<name>A0A835EA12_9POAL</name>
<feature type="domain" description="DUF6598" evidence="2">
    <location>
        <begin position="123"/>
        <end position="366"/>
    </location>
</feature>
<comment type="caution">
    <text evidence="3">The sequence shown here is derived from an EMBL/GenBank/DDBJ whole genome shotgun (WGS) entry which is preliminary data.</text>
</comment>
<accession>A0A835EA12</accession>
<protein>
    <recommendedName>
        <fullName evidence="2">DUF6598 domain-containing protein</fullName>
    </recommendedName>
</protein>
<dbReference type="PANTHER" id="PTHR33065">
    <property type="entry name" value="OS07G0486400 PROTEIN"/>
    <property type="match status" value="1"/>
</dbReference>
<keyword evidence="4" id="KW-1185">Reference proteome</keyword>
<dbReference type="OrthoDB" id="693861at2759"/>
<dbReference type="InterPro" id="IPR046533">
    <property type="entry name" value="DUF6598"/>
</dbReference>
<reference evidence="3" key="1">
    <citation type="submission" date="2020-07" db="EMBL/GenBank/DDBJ databases">
        <title>Genome sequence and genetic diversity analysis of an under-domesticated orphan crop, white fonio (Digitaria exilis).</title>
        <authorList>
            <person name="Bennetzen J.L."/>
            <person name="Chen S."/>
            <person name="Ma X."/>
            <person name="Wang X."/>
            <person name="Yssel A.E.J."/>
            <person name="Chaluvadi S.R."/>
            <person name="Johnson M."/>
            <person name="Gangashetty P."/>
            <person name="Hamidou F."/>
            <person name="Sanogo M.D."/>
            <person name="Zwaenepoel A."/>
            <person name="Wallace J."/>
            <person name="Van De Peer Y."/>
            <person name="Van Deynze A."/>
        </authorList>
    </citation>
    <scope>NUCLEOTIDE SEQUENCE</scope>
    <source>
        <tissue evidence="3">Leaves</tissue>
    </source>
</reference>
<proteinExistence type="predicted"/>
<feature type="region of interest" description="Disordered" evidence="1">
    <location>
        <begin position="1"/>
        <end position="70"/>
    </location>
</feature>
<feature type="compositionally biased region" description="Acidic residues" evidence="1">
    <location>
        <begin position="61"/>
        <end position="70"/>
    </location>
</feature>
<gene>
    <name evidence="3" type="ORF">HU200_050776</name>
</gene>
<dbReference type="Proteomes" id="UP000636709">
    <property type="component" value="Unassembled WGS sequence"/>
</dbReference>
<organism evidence="3 4">
    <name type="scientific">Digitaria exilis</name>
    <dbReference type="NCBI Taxonomy" id="1010633"/>
    <lineage>
        <taxon>Eukaryota</taxon>
        <taxon>Viridiplantae</taxon>
        <taxon>Streptophyta</taxon>
        <taxon>Embryophyta</taxon>
        <taxon>Tracheophyta</taxon>
        <taxon>Spermatophyta</taxon>
        <taxon>Magnoliopsida</taxon>
        <taxon>Liliopsida</taxon>
        <taxon>Poales</taxon>
        <taxon>Poaceae</taxon>
        <taxon>PACMAD clade</taxon>
        <taxon>Panicoideae</taxon>
        <taxon>Panicodae</taxon>
        <taxon>Paniceae</taxon>
        <taxon>Anthephorinae</taxon>
        <taxon>Digitaria</taxon>
    </lineage>
</organism>
<sequence>MEVPWETEAAGDQAKRSSRRRRQGKASASRSHSCDESKMQIGKGKRAEQVKNPSPPSPEKGEEEEEGQLLDDETAEDFMRSFRDGWESCFGGLYGYFEDNTSVPSMRYTEGTIPRYASCEDVLQIFSVQVIETKDGLEWPLHVYGWIATRDSVDQNRNLLFNCTRDNCQILTQEDSYLLLTGPSRAVVFIDPVAFEVQLKVKGKTESEDKMLCLEIFEYSTVYSFVRGPFIIQQRCYSKRCTLMVRFAPLVNTAEATVVKVQVIDGSWPEHVRGKVLARTVSIDIGDIMLLDSRDGRMPITCAGEIKLSRNVVSVELGGQLKVRVVASQVDNRSDVIEGRFVFTPLKAVCNQGTCDLGFCKVEITVAWSLLATLEDMRSV</sequence>
<dbReference type="AlphaFoldDB" id="A0A835EA12"/>
<dbReference type="EMBL" id="JACEFO010002261">
    <property type="protein sequence ID" value="KAF8670244.1"/>
    <property type="molecule type" value="Genomic_DNA"/>
</dbReference>
<evidence type="ECO:0000259" key="2">
    <source>
        <dbReference type="Pfam" id="PF20241"/>
    </source>
</evidence>
<dbReference type="PANTHER" id="PTHR33065:SF88">
    <property type="entry name" value="OS11G0104220 PROTEIN"/>
    <property type="match status" value="1"/>
</dbReference>
<evidence type="ECO:0000256" key="1">
    <source>
        <dbReference type="SAM" id="MobiDB-lite"/>
    </source>
</evidence>
<dbReference type="Pfam" id="PF20241">
    <property type="entry name" value="DUF6598"/>
    <property type="match status" value="1"/>
</dbReference>